<evidence type="ECO:0000259" key="2">
    <source>
        <dbReference type="Pfam" id="PF13193"/>
    </source>
</evidence>
<dbReference type="Gene3D" id="3.30.300.30">
    <property type="match status" value="1"/>
</dbReference>
<feature type="domain" description="AMP-binding enzyme C-terminal" evidence="2">
    <location>
        <begin position="285"/>
        <end position="339"/>
    </location>
</feature>
<keyword evidence="4" id="KW-0436">Ligase</keyword>
<dbReference type="GO" id="GO:0006631">
    <property type="term" value="P:fatty acid metabolic process"/>
    <property type="evidence" value="ECO:0007669"/>
    <property type="project" value="TreeGrafter"/>
</dbReference>
<dbReference type="Proteomes" id="UP000023772">
    <property type="component" value="Chromosome"/>
</dbReference>
<dbReference type="InterPro" id="IPR042099">
    <property type="entry name" value="ANL_N_sf"/>
</dbReference>
<dbReference type="Pfam" id="PF00501">
    <property type="entry name" value="AMP-binding"/>
    <property type="match status" value="1"/>
</dbReference>
<proteinExistence type="predicted"/>
<dbReference type="EMBL" id="FOHT01000033">
    <property type="protein sequence ID" value="SET98452.1"/>
    <property type="molecule type" value="Genomic_DNA"/>
</dbReference>
<dbReference type="STRING" id="1168034.FH5T_14550"/>
<dbReference type="AlphaFoldDB" id="X5E1H2"/>
<gene>
    <name evidence="3" type="ORF">FH5T_14550</name>
    <name evidence="4" type="ORF">SAMN05444285_13336</name>
</gene>
<dbReference type="Pfam" id="PF13193">
    <property type="entry name" value="AMP-binding_C"/>
    <property type="match status" value="1"/>
</dbReference>
<feature type="domain" description="AMP-dependent synthetase/ligase" evidence="1">
    <location>
        <begin position="26"/>
        <end position="200"/>
    </location>
</feature>
<dbReference type="Gene3D" id="3.40.50.12780">
    <property type="entry name" value="N-terminal domain of ligase-like"/>
    <property type="match status" value="1"/>
</dbReference>
<dbReference type="InterPro" id="IPR000873">
    <property type="entry name" value="AMP-dep_synth/lig_dom"/>
</dbReference>
<dbReference type="InterPro" id="IPR045851">
    <property type="entry name" value="AMP-bd_C_sf"/>
</dbReference>
<organism evidence="4 6">
    <name type="scientific">Draconibacterium orientale</name>
    <dbReference type="NCBI Taxonomy" id="1168034"/>
    <lineage>
        <taxon>Bacteria</taxon>
        <taxon>Pseudomonadati</taxon>
        <taxon>Bacteroidota</taxon>
        <taxon>Bacteroidia</taxon>
        <taxon>Marinilabiliales</taxon>
        <taxon>Prolixibacteraceae</taxon>
        <taxon>Draconibacterium</taxon>
    </lineage>
</organism>
<dbReference type="SUPFAM" id="SSF56801">
    <property type="entry name" value="Acetyl-CoA synthetase-like"/>
    <property type="match status" value="1"/>
</dbReference>
<dbReference type="OrthoDB" id="8870348at2"/>
<evidence type="ECO:0000259" key="1">
    <source>
        <dbReference type="Pfam" id="PF00501"/>
    </source>
</evidence>
<dbReference type="Proteomes" id="UP000181981">
    <property type="component" value="Unassembled WGS sequence"/>
</dbReference>
<protein>
    <submittedName>
        <fullName evidence="4">O-succinylbenzoic acid--CoA ligase</fullName>
    </submittedName>
</protein>
<reference evidence="3 5" key="1">
    <citation type="submission" date="2014-03" db="EMBL/GenBank/DDBJ databases">
        <title>Complete genome sequence of a deeply braunched marine Bacteroidia bacterium Draconibacterium orientale type strain FH5T.</title>
        <authorList>
            <person name="Li X."/>
            <person name="Wang X."/>
            <person name="Xie Z."/>
            <person name="Du Z."/>
            <person name="Chen G."/>
        </authorList>
    </citation>
    <scope>NUCLEOTIDE SEQUENCE [LARGE SCALE GENOMIC DNA]</scope>
    <source>
        <strain evidence="3 5">FH5</strain>
    </source>
</reference>
<keyword evidence="5" id="KW-1185">Reference proteome</keyword>
<dbReference type="HOGENOM" id="CLU_062005_0_0_10"/>
<evidence type="ECO:0000313" key="4">
    <source>
        <dbReference type="EMBL" id="SET98452.1"/>
    </source>
</evidence>
<dbReference type="RefSeq" id="WP_038559876.1">
    <property type="nucleotide sequence ID" value="NZ_FOHT01000033.1"/>
</dbReference>
<accession>X5E1H2</accession>
<sequence>MELFPSHITINGQAESIKELLQQKSDAEWKQSWLDFVAEWYNANDYIEVQTSGSTGTPKTITLKKDFVAASALRTIRFFDLHEGDRILHCLPSRYIAGKLMTVRALFGKLDLLLVDPTSDFAALPNDKPVKFAAMVINQVIKYLALPEQNIKNLLIGGSAIPKPLEEQLQQISTQCYSSYAMTETATHIALRKLNGSNKTNSYQCLDAISVELDERDCIRILMPGLENGAIQTNDLGELIDRYHFKVLGRIDNVIISGGIKFLPEQIEGKLAKAMPLPYIIGSTPDEKLGEQLILLIEGNADDEIKTIIQNHCNKLLSKYEQPKDIRFIEKLPRTENGKINRKNLKMFLKN</sequence>
<dbReference type="eggNOG" id="COG0318">
    <property type="taxonomic scope" value="Bacteria"/>
</dbReference>
<evidence type="ECO:0000313" key="3">
    <source>
        <dbReference type="EMBL" id="AHW60436.1"/>
    </source>
</evidence>
<dbReference type="KEGG" id="dori:FH5T_14550"/>
<reference evidence="4 6" key="2">
    <citation type="submission" date="2016-10" db="EMBL/GenBank/DDBJ databases">
        <authorList>
            <person name="de Groot N.N."/>
        </authorList>
    </citation>
    <scope>NUCLEOTIDE SEQUENCE [LARGE SCALE GENOMIC DNA]</scope>
    <source>
        <strain evidence="4 6">DSM 25947</strain>
    </source>
</reference>
<dbReference type="PANTHER" id="PTHR43201">
    <property type="entry name" value="ACYL-COA SYNTHETASE"/>
    <property type="match status" value="1"/>
</dbReference>
<name>X5E1H2_9BACT</name>
<evidence type="ECO:0000313" key="5">
    <source>
        <dbReference type="Proteomes" id="UP000023772"/>
    </source>
</evidence>
<dbReference type="EMBL" id="CP007451">
    <property type="protein sequence ID" value="AHW60436.1"/>
    <property type="molecule type" value="Genomic_DNA"/>
</dbReference>
<evidence type="ECO:0000313" key="6">
    <source>
        <dbReference type="Proteomes" id="UP000181981"/>
    </source>
</evidence>
<dbReference type="PANTHER" id="PTHR43201:SF32">
    <property type="entry name" value="2-SUCCINYLBENZOATE--COA LIGASE, CHLOROPLASTIC_PEROXISOMAL"/>
    <property type="match status" value="1"/>
</dbReference>
<dbReference type="InterPro" id="IPR025110">
    <property type="entry name" value="AMP-bd_C"/>
</dbReference>
<dbReference type="GO" id="GO:0031956">
    <property type="term" value="F:medium-chain fatty acid-CoA ligase activity"/>
    <property type="evidence" value="ECO:0007669"/>
    <property type="project" value="TreeGrafter"/>
</dbReference>